<gene>
    <name evidence="1" type="ORF">KSZ_23660</name>
</gene>
<evidence type="ECO:0000313" key="1">
    <source>
        <dbReference type="EMBL" id="GHO84360.1"/>
    </source>
</evidence>
<accession>A0ABQ3VEZ9</accession>
<keyword evidence="2" id="KW-1185">Reference proteome</keyword>
<dbReference type="Proteomes" id="UP000635565">
    <property type="component" value="Unassembled WGS sequence"/>
</dbReference>
<organism evidence="1 2">
    <name type="scientific">Dictyobacter formicarum</name>
    <dbReference type="NCBI Taxonomy" id="2778368"/>
    <lineage>
        <taxon>Bacteria</taxon>
        <taxon>Bacillati</taxon>
        <taxon>Chloroflexota</taxon>
        <taxon>Ktedonobacteria</taxon>
        <taxon>Ktedonobacterales</taxon>
        <taxon>Dictyobacteraceae</taxon>
        <taxon>Dictyobacter</taxon>
    </lineage>
</organism>
<name>A0ABQ3VEZ9_9CHLR</name>
<reference evidence="1 2" key="1">
    <citation type="journal article" date="2021" name="Int. J. Syst. Evol. Microbiol.">
        <title>Reticulibacter mediterranei gen. nov., sp. nov., within the new family Reticulibacteraceae fam. nov., and Ktedonospora formicarum gen. nov., sp. nov., Ktedonobacter robiniae sp. nov., Dictyobacter formicarum sp. nov. and Dictyobacter arantiisoli sp. nov., belonging to the class Ktedonobacteria.</title>
        <authorList>
            <person name="Yabe S."/>
            <person name="Zheng Y."/>
            <person name="Wang C.M."/>
            <person name="Sakai Y."/>
            <person name="Abe K."/>
            <person name="Yokota A."/>
            <person name="Donadio S."/>
            <person name="Cavaletti L."/>
            <person name="Monciardini P."/>
        </authorList>
    </citation>
    <scope>NUCLEOTIDE SEQUENCE [LARGE SCALE GENOMIC DNA]</scope>
    <source>
        <strain evidence="1 2">SOSP1-9</strain>
    </source>
</reference>
<sequence length="248" mass="27996">MPINNRDRKLLWARAGGACSLCKCHLTADAKGGGRDVVLGEEAHIVSEEPNGPRFRPMPKSEVDTYTNLILLCPADHKIVDEQINYYTEQHLLELKRTHEQWVKEKISPATPAIKIRDPEADKPIMLQRIDTGKELMNILAGTLALHQNNPEPRSSEEAGRIGSFFQNTTDSRDVWDDLEPSGHIQAEFWLNEEITQLHKAGFVVYGARRNHIVEGGVKDPKPWPVAYLVIYRSDDEDIKGNPTEKSV</sequence>
<evidence type="ECO:0000313" key="2">
    <source>
        <dbReference type="Proteomes" id="UP000635565"/>
    </source>
</evidence>
<protein>
    <recommendedName>
        <fullName evidence="3">HNH endonuclease</fullName>
    </recommendedName>
</protein>
<dbReference type="EMBL" id="BNJJ01000006">
    <property type="protein sequence ID" value="GHO84360.1"/>
    <property type="molecule type" value="Genomic_DNA"/>
</dbReference>
<proteinExistence type="predicted"/>
<comment type="caution">
    <text evidence="1">The sequence shown here is derived from an EMBL/GenBank/DDBJ whole genome shotgun (WGS) entry which is preliminary data.</text>
</comment>
<evidence type="ECO:0008006" key="3">
    <source>
        <dbReference type="Google" id="ProtNLM"/>
    </source>
</evidence>